<accession>A0ABT0D9Z7</accession>
<evidence type="ECO:0000256" key="5">
    <source>
        <dbReference type="ARBA" id="ARBA00023136"/>
    </source>
</evidence>
<comment type="caution">
    <text evidence="7">The sequence shown here is derived from an EMBL/GenBank/DDBJ whole genome shotgun (WGS) entry which is preliminary data.</text>
</comment>
<keyword evidence="2" id="KW-1003">Cell membrane</keyword>
<dbReference type="PANTHER" id="PTHR30561:SF9">
    <property type="entry name" value="4-AMINO-4-DEOXY-L-ARABINOSE-PHOSPHOUNDECAPRENOL FLIPPASE SUBUNIT ARNF-RELATED"/>
    <property type="match status" value="1"/>
</dbReference>
<organism evidence="7 8">
    <name type="scientific">Ancylobacter crimeensis</name>
    <dbReference type="NCBI Taxonomy" id="2579147"/>
    <lineage>
        <taxon>Bacteria</taxon>
        <taxon>Pseudomonadati</taxon>
        <taxon>Pseudomonadota</taxon>
        <taxon>Alphaproteobacteria</taxon>
        <taxon>Hyphomicrobiales</taxon>
        <taxon>Xanthobacteraceae</taxon>
        <taxon>Ancylobacter</taxon>
    </lineage>
</organism>
<reference evidence="7 8" key="1">
    <citation type="submission" date="2022-04" db="EMBL/GenBank/DDBJ databases">
        <authorList>
            <person name="Grouzdev D.S."/>
            <person name="Pantiukh K.S."/>
            <person name="Krutkina M.S."/>
        </authorList>
    </citation>
    <scope>NUCLEOTIDE SEQUENCE [LARGE SCALE GENOMIC DNA]</scope>
    <source>
        <strain evidence="7 8">6x-1</strain>
    </source>
</reference>
<dbReference type="InterPro" id="IPR037185">
    <property type="entry name" value="EmrE-like"/>
</dbReference>
<gene>
    <name evidence="7" type="ORF">MWN34_07380</name>
</gene>
<evidence type="ECO:0008006" key="9">
    <source>
        <dbReference type="Google" id="ProtNLM"/>
    </source>
</evidence>
<name>A0ABT0D9Z7_9HYPH</name>
<feature type="transmembrane region" description="Helical" evidence="6">
    <location>
        <begin position="112"/>
        <end position="129"/>
    </location>
</feature>
<evidence type="ECO:0000256" key="2">
    <source>
        <dbReference type="ARBA" id="ARBA00022475"/>
    </source>
</evidence>
<dbReference type="SUPFAM" id="SSF103481">
    <property type="entry name" value="Multidrug resistance efflux transporter EmrE"/>
    <property type="match status" value="1"/>
</dbReference>
<dbReference type="Proteomes" id="UP001203284">
    <property type="component" value="Unassembled WGS sequence"/>
</dbReference>
<evidence type="ECO:0000256" key="3">
    <source>
        <dbReference type="ARBA" id="ARBA00022692"/>
    </source>
</evidence>
<proteinExistence type="predicted"/>
<dbReference type="RefSeq" id="WP_247028100.1">
    <property type="nucleotide sequence ID" value="NZ_JALKCH010000004.1"/>
</dbReference>
<keyword evidence="4 6" id="KW-1133">Transmembrane helix</keyword>
<feature type="transmembrane region" description="Helical" evidence="6">
    <location>
        <begin position="86"/>
        <end position="106"/>
    </location>
</feature>
<feature type="transmembrane region" description="Helical" evidence="6">
    <location>
        <begin position="60"/>
        <end position="79"/>
    </location>
</feature>
<keyword evidence="5 6" id="KW-0472">Membrane</keyword>
<protein>
    <recommendedName>
        <fullName evidence="9">EamA domain-containing protein</fullName>
    </recommendedName>
</protein>
<sequence length="133" mass="13805">MTTVLSPERRGHPLLPSFAAWAVLIGSETVAQVALKAGGLHLTDVPAGPGWLLAAIQDPWVIAGIAGYIGSFLAWMVILDRVDLSLGFPLTAIVIVTVTLASTVMFGEALPPLRLAGIGFIVAGAVFMGRGET</sequence>
<keyword evidence="8" id="KW-1185">Reference proteome</keyword>
<evidence type="ECO:0000313" key="7">
    <source>
        <dbReference type="EMBL" id="MCK0196734.1"/>
    </source>
</evidence>
<keyword evidence="3 6" id="KW-0812">Transmembrane</keyword>
<evidence type="ECO:0000256" key="6">
    <source>
        <dbReference type="SAM" id="Phobius"/>
    </source>
</evidence>
<evidence type="ECO:0000256" key="1">
    <source>
        <dbReference type="ARBA" id="ARBA00004651"/>
    </source>
</evidence>
<dbReference type="EMBL" id="JALKCH010000004">
    <property type="protein sequence ID" value="MCK0196734.1"/>
    <property type="molecule type" value="Genomic_DNA"/>
</dbReference>
<dbReference type="InterPro" id="IPR000390">
    <property type="entry name" value="Small_drug/metabolite_transptr"/>
</dbReference>
<dbReference type="PANTHER" id="PTHR30561">
    <property type="entry name" value="SMR FAMILY PROTON-DEPENDENT DRUG EFFLUX TRANSPORTER SUGE"/>
    <property type="match status" value="1"/>
</dbReference>
<comment type="subcellular location">
    <subcellularLocation>
        <location evidence="1">Cell membrane</location>
        <topology evidence="1">Multi-pass membrane protein</topology>
    </subcellularLocation>
</comment>
<dbReference type="Gene3D" id="1.10.3730.20">
    <property type="match status" value="1"/>
</dbReference>
<evidence type="ECO:0000256" key="4">
    <source>
        <dbReference type="ARBA" id="ARBA00022989"/>
    </source>
</evidence>
<evidence type="ECO:0000313" key="8">
    <source>
        <dbReference type="Proteomes" id="UP001203284"/>
    </source>
</evidence>